<evidence type="ECO:0000256" key="4">
    <source>
        <dbReference type="ARBA" id="ARBA00022968"/>
    </source>
</evidence>
<feature type="region of interest" description="Disordered" evidence="6">
    <location>
        <begin position="1"/>
        <end position="112"/>
    </location>
</feature>
<dbReference type="GO" id="GO:0046677">
    <property type="term" value="P:response to antibiotic"/>
    <property type="evidence" value="ECO:0007669"/>
    <property type="project" value="UniProtKB-KW"/>
</dbReference>
<evidence type="ECO:0000313" key="10">
    <source>
        <dbReference type="Proteomes" id="UP000317863"/>
    </source>
</evidence>
<dbReference type="UniPathway" id="UPA00219"/>
<dbReference type="SUPFAM" id="SSF53955">
    <property type="entry name" value="Lysozyme-like"/>
    <property type="match status" value="1"/>
</dbReference>
<keyword evidence="5" id="KW-0046">Antibiotic resistance</keyword>
<keyword evidence="7" id="KW-0472">Membrane</keyword>
<evidence type="ECO:0000313" key="9">
    <source>
        <dbReference type="EMBL" id="TQQ85779.1"/>
    </source>
</evidence>
<keyword evidence="7" id="KW-0812">Transmembrane</keyword>
<dbReference type="RefSeq" id="WP_142535004.1">
    <property type="nucleotide sequence ID" value="NZ_SGJB01000001.1"/>
</dbReference>
<reference evidence="9 10" key="1">
    <citation type="submission" date="2019-02" db="EMBL/GenBank/DDBJ databases">
        <title>Peptostreptococcaceae bacterium ZHW00191 nov., a new bacterium isolated from the human gut.</title>
        <authorList>
            <person name="Zhou H.-W."/>
            <person name="Chen X.-J."/>
        </authorList>
    </citation>
    <scope>NUCLEOTIDE SEQUENCE [LARGE SCALE GENOMIC DNA]</scope>
    <source>
        <strain evidence="9 10">ZHW00191</strain>
    </source>
</reference>
<dbReference type="PANTHER" id="PTHR32282">
    <property type="entry name" value="BINDING PROTEIN TRANSPEPTIDASE, PUTATIVE-RELATED"/>
    <property type="match status" value="1"/>
</dbReference>
<evidence type="ECO:0000256" key="3">
    <source>
        <dbReference type="ARBA" id="ARBA00022679"/>
    </source>
</evidence>
<dbReference type="InterPro" id="IPR001264">
    <property type="entry name" value="Glyco_trans_51"/>
</dbReference>
<dbReference type="Pfam" id="PF00912">
    <property type="entry name" value="Transgly"/>
    <property type="match status" value="1"/>
</dbReference>
<dbReference type="PANTHER" id="PTHR32282:SF33">
    <property type="entry name" value="PEPTIDOGLYCAN GLYCOSYLTRANSFERASE"/>
    <property type="match status" value="1"/>
</dbReference>
<name>A0A544QYH4_9FIRM</name>
<dbReference type="InterPro" id="IPR036950">
    <property type="entry name" value="PBP_transglycosylase"/>
</dbReference>
<keyword evidence="10" id="KW-1185">Reference proteome</keyword>
<accession>A0A544QYH4</accession>
<comment type="caution">
    <text evidence="9">The sequence shown here is derived from an EMBL/GenBank/DDBJ whole genome shotgun (WGS) entry which is preliminary data.</text>
</comment>
<dbReference type="GO" id="GO:0009252">
    <property type="term" value="P:peptidoglycan biosynthetic process"/>
    <property type="evidence" value="ECO:0007669"/>
    <property type="project" value="UniProtKB-UniPathway"/>
</dbReference>
<evidence type="ECO:0000256" key="1">
    <source>
        <dbReference type="ARBA" id="ARBA00004401"/>
    </source>
</evidence>
<dbReference type="Proteomes" id="UP000317863">
    <property type="component" value="Unassembled WGS sequence"/>
</dbReference>
<gene>
    <name evidence="9" type="ORF">EXD82_00775</name>
</gene>
<dbReference type="GO" id="GO:0008955">
    <property type="term" value="F:peptidoglycan glycosyltransferase activity"/>
    <property type="evidence" value="ECO:0007669"/>
    <property type="project" value="TreeGrafter"/>
</dbReference>
<dbReference type="InterPro" id="IPR050396">
    <property type="entry name" value="Glycosyltr_51/Transpeptidase"/>
</dbReference>
<comment type="subcellular location">
    <subcellularLocation>
        <location evidence="1">Cell membrane</location>
        <topology evidence="1">Single-pass type II membrane protein</topology>
    </subcellularLocation>
</comment>
<feature type="transmembrane region" description="Helical" evidence="7">
    <location>
        <begin position="120"/>
        <end position="144"/>
    </location>
</feature>
<feature type="domain" description="Glycosyl transferase family 51" evidence="8">
    <location>
        <begin position="163"/>
        <end position="325"/>
    </location>
</feature>
<evidence type="ECO:0000256" key="2">
    <source>
        <dbReference type="ARBA" id="ARBA00018638"/>
    </source>
</evidence>
<dbReference type="InterPro" id="IPR023346">
    <property type="entry name" value="Lysozyme-like_dom_sf"/>
</dbReference>
<evidence type="ECO:0000256" key="6">
    <source>
        <dbReference type="SAM" id="MobiDB-lite"/>
    </source>
</evidence>
<organism evidence="9 10">
    <name type="scientific">Peptacetobacter hominis</name>
    <dbReference type="NCBI Taxonomy" id="2743610"/>
    <lineage>
        <taxon>Bacteria</taxon>
        <taxon>Bacillati</taxon>
        <taxon>Bacillota</taxon>
        <taxon>Clostridia</taxon>
        <taxon>Peptostreptococcales</taxon>
        <taxon>Peptostreptococcaceae</taxon>
        <taxon>Peptacetobacter</taxon>
    </lineage>
</organism>
<keyword evidence="4" id="KW-0735">Signal-anchor</keyword>
<sequence length="352" mass="39903">MSSRYNLNKIRRRKVSSSETEKTPVSSGRVRRPSNALEEKNLRKKTSVRPLYEPEPDSIIKRMKSVAGDKVSRKKEKAETERKSFGERKKDVSSGYSIKKGSKSSGKARKRRRDYSSAGVIAKWIVSIILIISIAGGVFSFGYYKYVTWGMPEVTKKMVQENYISTSPVSIKDMPKDLRNAIVSIEDERFYKHSGVDIQALVRSLIHNITTDSRQGGSTLEMQLSKNLLTSSEVSINRKIKDIYNAYGMDKVMSKDEVLEAYLNNIYFGKNAYGVEAGAQLYFGKHVKDLNLAECAMLVGITNNPGIYSNYSAAKGRQKVILRKMLELKYINQNQYNEALATEVYFKSEIDK</sequence>
<dbReference type="Gene3D" id="1.10.3810.10">
    <property type="entry name" value="Biosynthetic peptidoglycan transglycosylase-like"/>
    <property type="match status" value="1"/>
</dbReference>
<keyword evidence="3" id="KW-0808">Transferase</keyword>
<evidence type="ECO:0000259" key="8">
    <source>
        <dbReference type="Pfam" id="PF00912"/>
    </source>
</evidence>
<dbReference type="GO" id="GO:0005886">
    <property type="term" value="C:plasma membrane"/>
    <property type="evidence" value="ECO:0007669"/>
    <property type="project" value="UniProtKB-SubCell"/>
</dbReference>
<dbReference type="OrthoDB" id="9766909at2"/>
<feature type="compositionally biased region" description="Basic residues" evidence="6">
    <location>
        <begin position="100"/>
        <end position="112"/>
    </location>
</feature>
<proteinExistence type="predicted"/>
<protein>
    <recommendedName>
        <fullName evidence="2">Penicillin-binding protein 1A</fullName>
    </recommendedName>
</protein>
<evidence type="ECO:0000256" key="5">
    <source>
        <dbReference type="ARBA" id="ARBA00023251"/>
    </source>
</evidence>
<evidence type="ECO:0000256" key="7">
    <source>
        <dbReference type="SAM" id="Phobius"/>
    </source>
</evidence>
<keyword evidence="7" id="KW-1133">Transmembrane helix</keyword>
<dbReference type="EMBL" id="SGJB01000001">
    <property type="protein sequence ID" value="TQQ85779.1"/>
    <property type="molecule type" value="Genomic_DNA"/>
</dbReference>
<dbReference type="AlphaFoldDB" id="A0A544QYH4"/>
<feature type="compositionally biased region" description="Basic and acidic residues" evidence="6">
    <location>
        <begin position="76"/>
        <end position="92"/>
    </location>
</feature>